<sequence length="314" mass="37362">MAQLIKLQDYISRYETDLSRYPTQFVRLKKQQWEKMKNAWEMGVVPESKDTFEKESIEQGFLDKVRGWFNKKDVEDLQEIEEAEIHNQNDEQMDFSLSLQAADTEMELKQQFLDQLLRFQMKWASSTIAEKSFVDSMYYSDERLYHFIQRFPDTFLLFYEPIFLLKKAPVELEVLLLTPTEIWCLAFLESEENAAYIGSTDHFWLKRSNDQDSKVLNPALSAGRMEKIVNQLFRLYEVELPIRKAIISRNGYIDYPEVPGELLLLDKRTYQEWFHKVRGSSSPLKMMQLRAAKALLDYCQTSSYRRTEWNPENE</sequence>
<dbReference type="Proteomes" id="UP000676456">
    <property type="component" value="Unassembled WGS sequence"/>
</dbReference>
<dbReference type="AlphaFoldDB" id="A0A942UJV4"/>
<evidence type="ECO:0000313" key="2">
    <source>
        <dbReference type="Proteomes" id="UP000676456"/>
    </source>
</evidence>
<dbReference type="EMBL" id="JAGYPN010000001">
    <property type="protein sequence ID" value="MBS4222801.1"/>
    <property type="molecule type" value="Genomic_DNA"/>
</dbReference>
<accession>A0A942UJV4</accession>
<gene>
    <name evidence="1" type="ORF">KHA91_08505</name>
</gene>
<keyword evidence="2" id="KW-1185">Reference proteome</keyword>
<organism evidence="1 2">
    <name type="scientific">Lederbergia citrea</name>
    <dbReference type="NCBI Taxonomy" id="2833581"/>
    <lineage>
        <taxon>Bacteria</taxon>
        <taxon>Bacillati</taxon>
        <taxon>Bacillota</taxon>
        <taxon>Bacilli</taxon>
        <taxon>Bacillales</taxon>
        <taxon>Bacillaceae</taxon>
        <taxon>Lederbergia</taxon>
    </lineage>
</organism>
<protein>
    <submittedName>
        <fullName evidence="1">NERD domain-containing protein</fullName>
    </submittedName>
</protein>
<evidence type="ECO:0000313" key="1">
    <source>
        <dbReference type="EMBL" id="MBS4222801.1"/>
    </source>
</evidence>
<dbReference type="RefSeq" id="WP_213097720.1">
    <property type="nucleotide sequence ID" value="NZ_JAGYPH010000001.1"/>
</dbReference>
<proteinExistence type="predicted"/>
<name>A0A942UJV4_9BACI</name>
<reference evidence="1 2" key="1">
    <citation type="submission" date="2021-05" db="EMBL/GenBank/DDBJ databases">
        <title>Novel Bacillus species.</title>
        <authorList>
            <person name="Liu G."/>
        </authorList>
    </citation>
    <scope>NUCLEOTIDE SEQUENCE [LARGE SCALE GENOMIC DNA]</scope>
    <source>
        <strain evidence="1 2">FJAT-49682</strain>
    </source>
</reference>
<dbReference type="PIRSF" id="PIRSF012560">
    <property type="entry name" value="Pullulanase"/>
    <property type="match status" value="1"/>
</dbReference>
<comment type="caution">
    <text evidence="1">The sequence shown here is derived from an EMBL/GenBank/DDBJ whole genome shotgun (WGS) entry which is preliminary data.</text>
</comment>
<dbReference type="InterPro" id="IPR012397">
    <property type="entry name" value="Pullulanase"/>
</dbReference>